<dbReference type="EMBL" id="BMLV01000001">
    <property type="protein sequence ID" value="GGP02132.1"/>
    <property type="molecule type" value="Genomic_DNA"/>
</dbReference>
<evidence type="ECO:0000313" key="2">
    <source>
        <dbReference type="Proteomes" id="UP000620064"/>
    </source>
</evidence>
<sequence>MKLLLITTIKEFEKNVKDLLVHSGVNVFSYTAVKGYKAESKEAHADNWFASEVTESNSLMFMAFVADDKMDEICGKVRNFNAKQEFQSKVHVATLDIEKSI</sequence>
<dbReference type="Gene3D" id="3.30.70.120">
    <property type="match status" value="1"/>
</dbReference>
<evidence type="ECO:0008006" key="3">
    <source>
        <dbReference type="Google" id="ProtNLM"/>
    </source>
</evidence>
<comment type="caution">
    <text evidence="1">The sequence shown here is derived from an EMBL/GenBank/DDBJ whole genome shotgun (WGS) entry which is preliminary data.</text>
</comment>
<dbReference type="InterPro" id="IPR011322">
    <property type="entry name" value="N-reg_PII-like_a/b"/>
</dbReference>
<accession>A0ABQ2NLE9</accession>
<evidence type="ECO:0000313" key="1">
    <source>
        <dbReference type="EMBL" id="GGP02132.1"/>
    </source>
</evidence>
<gene>
    <name evidence="1" type="ORF">GCM10010992_05290</name>
</gene>
<organism evidence="1 2">
    <name type="scientific">Cloacibacterium rupense</name>
    <dbReference type="NCBI Taxonomy" id="517423"/>
    <lineage>
        <taxon>Bacteria</taxon>
        <taxon>Pseudomonadati</taxon>
        <taxon>Bacteroidota</taxon>
        <taxon>Flavobacteriia</taxon>
        <taxon>Flavobacteriales</taxon>
        <taxon>Weeksellaceae</taxon>
    </lineage>
</organism>
<dbReference type="InterPro" id="IPR015867">
    <property type="entry name" value="N-reg_PII/ATP_PRibTrfase_C"/>
</dbReference>
<dbReference type="SUPFAM" id="SSF54913">
    <property type="entry name" value="GlnB-like"/>
    <property type="match status" value="1"/>
</dbReference>
<dbReference type="Proteomes" id="UP000620064">
    <property type="component" value="Unassembled WGS sequence"/>
</dbReference>
<protein>
    <recommendedName>
        <fullName evidence="3">Nitrogen regulatory protein P-II family</fullName>
    </recommendedName>
</protein>
<name>A0ABQ2NLE9_9FLAO</name>
<dbReference type="RefSeq" id="WP_188616531.1">
    <property type="nucleotide sequence ID" value="NZ_BMLV01000001.1"/>
</dbReference>
<reference evidence="2" key="1">
    <citation type="journal article" date="2019" name="Int. J. Syst. Evol. Microbiol.">
        <title>The Global Catalogue of Microorganisms (GCM) 10K type strain sequencing project: providing services to taxonomists for standard genome sequencing and annotation.</title>
        <authorList>
            <consortium name="The Broad Institute Genomics Platform"/>
            <consortium name="The Broad Institute Genome Sequencing Center for Infectious Disease"/>
            <person name="Wu L."/>
            <person name="Ma J."/>
        </authorList>
    </citation>
    <scope>NUCLEOTIDE SEQUENCE [LARGE SCALE GENOMIC DNA]</scope>
    <source>
        <strain evidence="2">CGMCC 1.7656</strain>
    </source>
</reference>
<proteinExistence type="predicted"/>
<keyword evidence="2" id="KW-1185">Reference proteome</keyword>